<evidence type="ECO:0000256" key="1">
    <source>
        <dbReference type="SAM" id="Phobius"/>
    </source>
</evidence>
<name>A0A6M4BCC3_9CAUD</name>
<organism evidence="2 3">
    <name type="scientific">Salmonella phage vB_SenM-1</name>
    <dbReference type="NCBI Taxonomy" id="2732255"/>
    <lineage>
        <taxon>Viruses</taxon>
        <taxon>Duplodnaviria</taxon>
        <taxon>Heunggongvirae</taxon>
        <taxon>Uroviricota</taxon>
        <taxon>Caudoviricetes</taxon>
        <taxon>Rosemountvirus</taxon>
        <taxon>Rosemountvirus SE13</taxon>
    </lineage>
</organism>
<gene>
    <name evidence="2" type="ORF">vBSenM1_23</name>
</gene>
<sequence length="68" mass="7459">MNIVRNAWPAAISVTSIIPLLVVTRKAFSFFVFSTNAMLMISSAWITWIVPANSPVLAGAWYTNDIDG</sequence>
<keyword evidence="1" id="KW-1133">Transmembrane helix</keyword>
<evidence type="ECO:0000313" key="3">
    <source>
        <dbReference type="Proteomes" id="UP000503581"/>
    </source>
</evidence>
<reference evidence="3" key="1">
    <citation type="submission" date="2020-02" db="EMBL/GenBank/DDBJ databases">
        <title>A series of three bacteriophages infecting Salmonella enterica strains and being potentially suitable for phage therapy.</title>
        <authorList>
            <person name="Kosznik-Kwasnicka K."/>
            <person name="Cieminska K."/>
            <person name="Grabski M."/>
            <person name="Grabowski L."/>
            <person name="Jurczak-Kurek A."/>
            <person name="Wegrzyn G."/>
            <person name="Wegrzyn A."/>
        </authorList>
    </citation>
    <scope>NUCLEOTIDE SEQUENCE [LARGE SCALE GENOMIC DNA]</scope>
</reference>
<evidence type="ECO:0000313" key="2">
    <source>
        <dbReference type="EMBL" id="QJQ40023.1"/>
    </source>
</evidence>
<accession>A0A6M4BCC3</accession>
<feature type="transmembrane region" description="Helical" evidence="1">
    <location>
        <begin position="30"/>
        <end position="50"/>
    </location>
</feature>
<keyword evidence="1" id="KW-0472">Membrane</keyword>
<protein>
    <submittedName>
        <fullName evidence="2">Uncharacterized protein</fullName>
    </submittedName>
</protein>
<dbReference type="Proteomes" id="UP000503581">
    <property type="component" value="Genome"/>
</dbReference>
<feature type="transmembrane region" description="Helical" evidence="1">
    <location>
        <begin position="6"/>
        <end position="23"/>
    </location>
</feature>
<proteinExistence type="predicted"/>
<dbReference type="EMBL" id="MT012730">
    <property type="protein sequence ID" value="QJQ40023.1"/>
    <property type="molecule type" value="Genomic_DNA"/>
</dbReference>
<keyword evidence="1" id="KW-0812">Transmembrane</keyword>